<dbReference type="Gene3D" id="3.90.550.10">
    <property type="entry name" value="Spore Coat Polysaccharide Biosynthesis Protein SpsA, Chain A"/>
    <property type="match status" value="1"/>
</dbReference>
<keyword evidence="6" id="KW-1185">Reference proteome</keyword>
<dbReference type="InterPro" id="IPR001173">
    <property type="entry name" value="Glyco_trans_2-like"/>
</dbReference>
<keyword evidence="3" id="KW-0808">Transferase</keyword>
<evidence type="ECO:0000259" key="4">
    <source>
        <dbReference type="Pfam" id="PF00535"/>
    </source>
</evidence>
<keyword evidence="2" id="KW-0328">Glycosyltransferase</keyword>
<evidence type="ECO:0000313" key="5">
    <source>
        <dbReference type="EMBL" id="PXZ00538.1"/>
    </source>
</evidence>
<comment type="similarity">
    <text evidence="1">Belongs to the glycosyltransferase 2 family.</text>
</comment>
<protein>
    <recommendedName>
        <fullName evidence="4">Glycosyltransferase 2-like domain-containing protein</fullName>
    </recommendedName>
</protein>
<reference evidence="5 6" key="1">
    <citation type="submission" date="2018-05" db="EMBL/GenBank/DDBJ databases">
        <title>Reference genomes for bee gut microbiota database.</title>
        <authorList>
            <person name="Ellegaard K.M."/>
        </authorList>
    </citation>
    <scope>NUCLEOTIDE SEQUENCE [LARGE SCALE GENOMIC DNA]</scope>
    <source>
        <strain evidence="5 6">ESL0284</strain>
    </source>
</reference>
<dbReference type="RefSeq" id="WP_146206658.1">
    <property type="nucleotide sequence ID" value="NZ_CP046393.1"/>
</dbReference>
<dbReference type="SUPFAM" id="SSF53448">
    <property type="entry name" value="Nucleotide-diphospho-sugar transferases"/>
    <property type="match status" value="1"/>
</dbReference>
<dbReference type="InterPro" id="IPR011990">
    <property type="entry name" value="TPR-like_helical_dom_sf"/>
</dbReference>
<dbReference type="GO" id="GO:0016757">
    <property type="term" value="F:glycosyltransferase activity"/>
    <property type="evidence" value="ECO:0007669"/>
    <property type="project" value="UniProtKB-KW"/>
</dbReference>
<comment type="caution">
    <text evidence="5">The sequence shown here is derived from an EMBL/GenBank/DDBJ whole genome shotgun (WGS) entry which is preliminary data.</text>
</comment>
<dbReference type="Proteomes" id="UP000247565">
    <property type="component" value="Unassembled WGS sequence"/>
</dbReference>
<evidence type="ECO:0000256" key="2">
    <source>
        <dbReference type="ARBA" id="ARBA00022676"/>
    </source>
</evidence>
<dbReference type="OrthoDB" id="9771846at2"/>
<feature type="domain" description="Glycosyltransferase 2-like" evidence="4">
    <location>
        <begin position="364"/>
        <end position="534"/>
    </location>
</feature>
<dbReference type="Pfam" id="PF00535">
    <property type="entry name" value="Glycos_transf_2"/>
    <property type="match status" value="1"/>
</dbReference>
<dbReference type="PANTHER" id="PTHR43179:SF12">
    <property type="entry name" value="GALACTOFURANOSYLTRANSFERASE GLFT2"/>
    <property type="match status" value="1"/>
</dbReference>
<evidence type="ECO:0000256" key="1">
    <source>
        <dbReference type="ARBA" id="ARBA00006739"/>
    </source>
</evidence>
<dbReference type="Gene3D" id="1.25.40.10">
    <property type="entry name" value="Tetratricopeptide repeat domain"/>
    <property type="match status" value="1"/>
</dbReference>
<dbReference type="AlphaFoldDB" id="A0A318MWN1"/>
<sequence length="1028" mass="118292">MSGKNKAQLVVYARKKAEGLEKLRKNAQIAYSKAQEAKQNGQIEIALQWMCRAHHLTRGNPNIIFDLAVLNLKTGNLEDAHDLLQPLLKQYDFYEGWIAQAVIYSSRKSSKQLIEILNYFLSHYSPSPETWLLTINLLKQVSNIVGCCCIKGSLNEIWIDSFNDYQVSIYLDNQLFIKTNQTKIILPSGWQKKYKKLRIEQDGVPFVGSPVDLESINLTIGFVEVKNETLIGWVWCPAEPSRIPLITIKDYKGKIYHQFRPKDDIEVVTLETPLLQAKSFRISIHDFSAGMYSVQDEFLRHLIGSPLDPSLEFRAKTFLIHMQTPAYHKKNIKISNVAHFFPVQAVYKGYDPVILKKSSEGIVIVIPVYKGKQITLDALQSVLNSVPENVKIQLVNDASPDKELVVSLKEFIDDQQVFCINHKVNKGFPTAVNSGMKAWPGYDIILLNSDTLVGGKWTETLCRAAYQEENIGTVTPFSNDAGIYSYPYHDKKNLMPDNQTIFHFSKIFKKINEHQLIEIPTAHGFCMFIRHDCLAQTGLFREDLFAQGYGEENDFCMRARHLGWKHVLAADCFIGHKGGVSFAYAKKLLGKRNTEILNRLYPGYDEMVQDFIRDDPLLPFRRNIDLYRIQILLDAQKKRHEKYQFVLLVTHQFGGGVERAVQERTDILRSQGFIPVLIRPTILGDGCQIEIQFKSKRNLEKEINLIFPNLIFYFPHELEKCLNFLQFLSVDSCEIHHLKKHHKLMTDLLLKINKPYDVYIHDYLIFCPRTVLLNETMHYCGDPNDLQICQNCVNSLWKEEESPNFIDMEKWWHDSWKELKQARAVYVPSNDAFKRVSKHFPELGQLALKFLEDDRPDLTMKQLTFFSQKPCQLNGKIKVRDNSSNRFRICLIGAIGVEKGFDVILALLQDADKRDLPIEFVLVGRSVDDDLLMRSGRIFVTGEYKEEEAVSMVREQEADLAFFPSICPETWCYSLSIAWRAGLRTISYDIGAIAERIKRTGRGNVISLNLSIAKQNDFLLKECKYVGH</sequence>
<organism evidence="5 6">
    <name type="scientific">Commensalibacter melissae</name>
    <dbReference type="NCBI Taxonomy" id="2070537"/>
    <lineage>
        <taxon>Bacteria</taxon>
        <taxon>Pseudomonadati</taxon>
        <taxon>Pseudomonadota</taxon>
        <taxon>Alphaproteobacteria</taxon>
        <taxon>Acetobacterales</taxon>
        <taxon>Acetobacteraceae</taxon>
    </lineage>
</organism>
<gene>
    <name evidence="5" type="ORF">DK869_03785</name>
</gene>
<dbReference type="SUPFAM" id="SSF53756">
    <property type="entry name" value="UDP-Glycosyltransferase/glycogen phosphorylase"/>
    <property type="match status" value="1"/>
</dbReference>
<evidence type="ECO:0000256" key="3">
    <source>
        <dbReference type="ARBA" id="ARBA00022679"/>
    </source>
</evidence>
<name>A0A318MWN1_9PROT</name>
<proteinExistence type="inferred from homology"/>
<dbReference type="PANTHER" id="PTHR43179">
    <property type="entry name" value="RHAMNOSYLTRANSFERASE WBBL"/>
    <property type="match status" value="1"/>
</dbReference>
<dbReference type="SUPFAM" id="SSF48452">
    <property type="entry name" value="TPR-like"/>
    <property type="match status" value="1"/>
</dbReference>
<dbReference type="InterPro" id="IPR029044">
    <property type="entry name" value="Nucleotide-diphossugar_trans"/>
</dbReference>
<dbReference type="EMBL" id="QGLT01000002">
    <property type="protein sequence ID" value="PXZ00538.1"/>
    <property type="molecule type" value="Genomic_DNA"/>
</dbReference>
<accession>A0A318MWN1</accession>
<evidence type="ECO:0000313" key="6">
    <source>
        <dbReference type="Proteomes" id="UP000247565"/>
    </source>
</evidence>
<dbReference type="Gene3D" id="3.40.50.2000">
    <property type="entry name" value="Glycogen Phosphorylase B"/>
    <property type="match status" value="1"/>
</dbReference>